<evidence type="ECO:0000313" key="3">
    <source>
        <dbReference type="Proteomes" id="UP000311382"/>
    </source>
</evidence>
<dbReference type="OrthoDB" id="9876299at2759"/>
<dbReference type="InterPro" id="IPR036291">
    <property type="entry name" value="NAD(P)-bd_dom_sf"/>
</dbReference>
<name>A0A5C5FS64_9BASI</name>
<evidence type="ECO:0000256" key="1">
    <source>
        <dbReference type="SAM" id="SignalP"/>
    </source>
</evidence>
<dbReference type="Proteomes" id="UP000311382">
    <property type="component" value="Unassembled WGS sequence"/>
</dbReference>
<proteinExistence type="predicted"/>
<sequence>MPCHLLVDLLSPLLASSSPSSSAGTAPRSRIVVTTSKLHSSAPSLDALLSQLHPPSAAPATSPSTGKSRYAASKALQLVSAGYWAAELADKGVDVVAVSPGFVPTTNLSRAQAPAARWALRHLVAWAPFAVSEEEGAARIARCFPSPEKSSSSSSSGHVDDDELSPLFRAARTPASADSDSAAGAGGARPLVYLTGPSSAPLAAPTGVSQVGGVAQALLERAGASLPPGGWGQVGREVLGGEEGWEGVRRWEWAVREGGSEGGGVGGKSD</sequence>
<feature type="chain" id="PRO_5022995360" evidence="1">
    <location>
        <begin position="18"/>
        <end position="270"/>
    </location>
</feature>
<accession>A0A5C5FS64</accession>
<evidence type="ECO:0000313" key="2">
    <source>
        <dbReference type="EMBL" id="TNY19660.1"/>
    </source>
</evidence>
<dbReference type="EMBL" id="SOZI01000088">
    <property type="protein sequence ID" value="TNY19660.1"/>
    <property type="molecule type" value="Genomic_DNA"/>
</dbReference>
<dbReference type="AlphaFoldDB" id="A0A5C5FS64"/>
<dbReference type="Gene3D" id="3.40.50.720">
    <property type="entry name" value="NAD(P)-binding Rossmann-like Domain"/>
    <property type="match status" value="1"/>
</dbReference>
<reference evidence="2 3" key="1">
    <citation type="submission" date="2019-03" db="EMBL/GenBank/DDBJ databases">
        <title>Rhodosporidium diobovatum UCD-FST 08-225 genome sequencing, assembly, and annotation.</title>
        <authorList>
            <person name="Fakankun I.U."/>
            <person name="Fristensky B."/>
            <person name="Levin D.B."/>
        </authorList>
    </citation>
    <scope>NUCLEOTIDE SEQUENCE [LARGE SCALE GENOMIC DNA]</scope>
    <source>
        <strain evidence="2 3">UCD-FST 08-225</strain>
    </source>
</reference>
<comment type="caution">
    <text evidence="2">The sequence shown here is derived from an EMBL/GenBank/DDBJ whole genome shotgun (WGS) entry which is preliminary data.</text>
</comment>
<gene>
    <name evidence="2" type="ORF">DMC30DRAFT_290976</name>
</gene>
<organism evidence="2 3">
    <name type="scientific">Rhodotorula diobovata</name>
    <dbReference type="NCBI Taxonomy" id="5288"/>
    <lineage>
        <taxon>Eukaryota</taxon>
        <taxon>Fungi</taxon>
        <taxon>Dikarya</taxon>
        <taxon>Basidiomycota</taxon>
        <taxon>Pucciniomycotina</taxon>
        <taxon>Microbotryomycetes</taxon>
        <taxon>Sporidiobolales</taxon>
        <taxon>Sporidiobolaceae</taxon>
        <taxon>Rhodotorula</taxon>
    </lineage>
</organism>
<keyword evidence="3" id="KW-1185">Reference proteome</keyword>
<dbReference type="STRING" id="5288.A0A5C5FS64"/>
<protein>
    <submittedName>
        <fullName evidence="2">Uncharacterized protein</fullName>
    </submittedName>
</protein>
<feature type="signal peptide" evidence="1">
    <location>
        <begin position="1"/>
        <end position="17"/>
    </location>
</feature>
<dbReference type="SUPFAM" id="SSF51735">
    <property type="entry name" value="NAD(P)-binding Rossmann-fold domains"/>
    <property type="match status" value="1"/>
</dbReference>
<keyword evidence="1" id="KW-0732">Signal</keyword>